<dbReference type="GeneTree" id="ENSGT00940000164430"/>
<keyword evidence="2" id="KW-0732">Signal</keyword>
<keyword evidence="4" id="KW-1185">Reference proteome</keyword>
<protein>
    <submittedName>
        <fullName evidence="3">Ependymin-2-like</fullName>
    </submittedName>
</protein>
<dbReference type="Proteomes" id="UP000261660">
    <property type="component" value="Unplaced"/>
</dbReference>
<dbReference type="PANTHER" id="PTHR10697">
    <property type="entry name" value="MAMMALIAN EPENDYMIN-RELATED PROTEIN 1"/>
    <property type="match status" value="1"/>
</dbReference>
<dbReference type="Pfam" id="PF00811">
    <property type="entry name" value="Ependymin"/>
    <property type="match status" value="1"/>
</dbReference>
<evidence type="ECO:0000313" key="3">
    <source>
        <dbReference type="Ensembl" id="ENSLBEP00000001571.1"/>
    </source>
</evidence>
<dbReference type="PANTHER" id="PTHR10697:SF5">
    <property type="entry name" value="EPENDYMIN-RELATED"/>
    <property type="match status" value="1"/>
</dbReference>
<sequence>MKIFVALACLLAGCLAQRPHPCGKCERGRFKLTQFSFLQSTQNEKLWVYAKYLYDALGQRMRLFEFGNLDNQTFTYDFLLLYKEHVMYEINHHNRTCKKIPLKVDFQPLGISKDASLLGQVIVGSSSGPGQGLLVNTWIGDLPNKEGKYMSTVTEFGCIPVSVA</sequence>
<dbReference type="GO" id="GO:0005576">
    <property type="term" value="C:extracellular region"/>
    <property type="evidence" value="ECO:0007669"/>
    <property type="project" value="InterPro"/>
</dbReference>
<name>A0A3Q3E6G3_9LABR</name>
<dbReference type="GO" id="GO:0005509">
    <property type="term" value="F:calcium ion binding"/>
    <property type="evidence" value="ECO:0007669"/>
    <property type="project" value="InterPro"/>
</dbReference>
<reference evidence="3" key="2">
    <citation type="submission" date="2025-09" db="UniProtKB">
        <authorList>
            <consortium name="Ensembl"/>
        </authorList>
    </citation>
    <scope>IDENTIFICATION</scope>
</reference>
<comment type="similarity">
    <text evidence="1">Belongs to the ependymin family.</text>
</comment>
<proteinExistence type="inferred from homology"/>
<dbReference type="InParanoid" id="A0A3Q3E6G3"/>
<feature type="signal peptide" evidence="2">
    <location>
        <begin position="1"/>
        <end position="16"/>
    </location>
</feature>
<dbReference type="GO" id="GO:0007160">
    <property type="term" value="P:cell-matrix adhesion"/>
    <property type="evidence" value="ECO:0007669"/>
    <property type="project" value="InterPro"/>
</dbReference>
<organism evidence="3 4">
    <name type="scientific">Labrus bergylta</name>
    <name type="common">ballan wrasse</name>
    <dbReference type="NCBI Taxonomy" id="56723"/>
    <lineage>
        <taxon>Eukaryota</taxon>
        <taxon>Metazoa</taxon>
        <taxon>Chordata</taxon>
        <taxon>Craniata</taxon>
        <taxon>Vertebrata</taxon>
        <taxon>Euteleostomi</taxon>
        <taxon>Actinopterygii</taxon>
        <taxon>Neopterygii</taxon>
        <taxon>Teleostei</taxon>
        <taxon>Neoteleostei</taxon>
        <taxon>Acanthomorphata</taxon>
        <taxon>Eupercaria</taxon>
        <taxon>Labriformes</taxon>
        <taxon>Labridae</taxon>
        <taxon>Labrus</taxon>
    </lineage>
</organism>
<dbReference type="AlphaFoldDB" id="A0A3Q3E6G3"/>
<accession>A0A3Q3E6G3</accession>
<evidence type="ECO:0000256" key="2">
    <source>
        <dbReference type="SAM" id="SignalP"/>
    </source>
</evidence>
<reference evidence="3" key="1">
    <citation type="submission" date="2025-08" db="UniProtKB">
        <authorList>
            <consortium name="Ensembl"/>
        </authorList>
    </citation>
    <scope>IDENTIFICATION</scope>
</reference>
<dbReference type="Ensembl" id="ENSLBET00000001681.1">
    <property type="protein sequence ID" value="ENSLBEP00000001571.1"/>
    <property type="gene ID" value="ENSLBEG00000001233.1"/>
</dbReference>
<evidence type="ECO:0000256" key="1">
    <source>
        <dbReference type="ARBA" id="ARBA00010771"/>
    </source>
</evidence>
<dbReference type="GO" id="GO:0005764">
    <property type="term" value="C:lysosome"/>
    <property type="evidence" value="ECO:0007669"/>
    <property type="project" value="TreeGrafter"/>
</dbReference>
<dbReference type="InterPro" id="IPR001299">
    <property type="entry name" value="Ependymin"/>
</dbReference>
<evidence type="ECO:0000313" key="4">
    <source>
        <dbReference type="Proteomes" id="UP000261660"/>
    </source>
</evidence>
<feature type="chain" id="PRO_5018626861" evidence="2">
    <location>
        <begin position="17"/>
        <end position="164"/>
    </location>
</feature>
<dbReference type="PRINTS" id="PR00317">
    <property type="entry name" value="EPENDYMIN"/>
</dbReference>